<feature type="signal peptide" evidence="1">
    <location>
        <begin position="1"/>
        <end position="25"/>
    </location>
</feature>
<proteinExistence type="predicted"/>
<organism evidence="3 4">
    <name type="scientific">Durusdinium trenchii</name>
    <dbReference type="NCBI Taxonomy" id="1381693"/>
    <lineage>
        <taxon>Eukaryota</taxon>
        <taxon>Sar</taxon>
        <taxon>Alveolata</taxon>
        <taxon>Dinophyceae</taxon>
        <taxon>Suessiales</taxon>
        <taxon>Symbiodiniaceae</taxon>
        <taxon>Durusdinium</taxon>
    </lineage>
</organism>
<keyword evidence="4" id="KW-1185">Reference proteome</keyword>
<evidence type="ECO:0000313" key="4">
    <source>
        <dbReference type="Proteomes" id="UP001642484"/>
    </source>
</evidence>
<evidence type="ECO:0000256" key="1">
    <source>
        <dbReference type="SAM" id="SignalP"/>
    </source>
</evidence>
<evidence type="ECO:0000259" key="2">
    <source>
        <dbReference type="PROSITE" id="PS51087"/>
    </source>
</evidence>
<dbReference type="SUPFAM" id="SSF110069">
    <property type="entry name" value="ApaG-like"/>
    <property type="match status" value="2"/>
</dbReference>
<sequence length="431" mass="47732">MRGFLGLAALVAVLAALLQAPHANSRVLRWLSRGREVLEEIYLLALGDVSVKTRGAFELEKESASFDVSSAQRDELKQPLAKNEEEIDHQQRVSAQRYAAAKQEAQFEEESIPLPPDEIRRSMPPIDRRGPELRCGELLPTESRLVTRMVEIHTRSVFQGAFGGNQYVWKYFVTFTNRGEETVQMLTRHWIFVDAKGNLNAEVKGPGARGVTPVLPPGGEWSYESGTSLDTVFGSMHGSFQFDILKGSTSGSGSRSFSARVGRLALSNDGKPKDVPCIEEASEGLLPLTSVLSLERVILGARGEFHMAKDGLYYFQYDVQINNARDTEIEVLGHSWEVVDQEQRHEIVVAGDGVGGIYKHRRRALAAGDAFRVSGQLPAKTRFANAQGTYRVLIRENGAEREIEARADFMGLSVDKAITHVPNFVSDPSFQ</sequence>
<feature type="domain" description="ApaG" evidence="2">
    <location>
        <begin position="288"/>
        <end position="419"/>
    </location>
</feature>
<feature type="chain" id="PRO_5047123492" description="ApaG domain-containing protein" evidence="1">
    <location>
        <begin position="26"/>
        <end position="431"/>
    </location>
</feature>
<comment type="caution">
    <text evidence="3">The sequence shown here is derived from an EMBL/GenBank/DDBJ whole genome shotgun (WGS) entry which is preliminary data.</text>
</comment>
<dbReference type="InterPro" id="IPR036767">
    <property type="entry name" value="ApaG_sf"/>
</dbReference>
<dbReference type="InterPro" id="IPR050718">
    <property type="entry name" value="ApaG-like"/>
</dbReference>
<reference evidence="3 4" key="1">
    <citation type="submission" date="2024-02" db="EMBL/GenBank/DDBJ databases">
        <authorList>
            <person name="Chen Y."/>
            <person name="Shah S."/>
            <person name="Dougan E. K."/>
            <person name="Thang M."/>
            <person name="Chan C."/>
        </authorList>
    </citation>
    <scope>NUCLEOTIDE SEQUENCE [LARGE SCALE GENOMIC DNA]</scope>
</reference>
<dbReference type="EMBL" id="CAXAMN010010001">
    <property type="protein sequence ID" value="CAK9030435.1"/>
    <property type="molecule type" value="Genomic_DNA"/>
</dbReference>
<accession>A0ABP0KUA4</accession>
<dbReference type="PANTHER" id="PTHR47191">
    <property type="entry name" value="OS05G0170800 PROTEIN"/>
    <property type="match status" value="1"/>
</dbReference>
<dbReference type="Proteomes" id="UP001642484">
    <property type="component" value="Unassembled WGS sequence"/>
</dbReference>
<gene>
    <name evidence="3" type="ORF">CCMP2556_LOCUS17878</name>
</gene>
<evidence type="ECO:0000313" key="3">
    <source>
        <dbReference type="EMBL" id="CAK9030435.1"/>
    </source>
</evidence>
<dbReference type="PANTHER" id="PTHR47191:SF2">
    <property type="entry name" value="OS05G0170800 PROTEIN"/>
    <property type="match status" value="1"/>
</dbReference>
<dbReference type="Pfam" id="PF04379">
    <property type="entry name" value="DUF525"/>
    <property type="match status" value="2"/>
</dbReference>
<feature type="domain" description="ApaG" evidence="2">
    <location>
        <begin position="137"/>
        <end position="273"/>
    </location>
</feature>
<name>A0ABP0KUA4_9DINO</name>
<dbReference type="PROSITE" id="PS51087">
    <property type="entry name" value="APAG"/>
    <property type="match status" value="2"/>
</dbReference>
<dbReference type="Gene3D" id="2.60.40.1470">
    <property type="entry name" value="ApaG domain"/>
    <property type="match status" value="2"/>
</dbReference>
<keyword evidence="1" id="KW-0732">Signal</keyword>
<protein>
    <recommendedName>
        <fullName evidence="2">ApaG domain-containing protein</fullName>
    </recommendedName>
</protein>
<dbReference type="InterPro" id="IPR007474">
    <property type="entry name" value="ApaG_domain"/>
</dbReference>